<keyword evidence="6" id="KW-1185">Reference proteome</keyword>
<evidence type="ECO:0000256" key="2">
    <source>
        <dbReference type="ARBA" id="ARBA00006311"/>
    </source>
</evidence>
<gene>
    <name evidence="5" type="primary">LOC106044932</name>
</gene>
<feature type="compositionally biased region" description="Low complexity" evidence="4">
    <location>
        <begin position="119"/>
        <end position="128"/>
    </location>
</feature>
<sequence>GPQGTPSPPPKGPSRGDPKDEPPGCAGPGVGAAGQGHRRVSPPPRGTQPRGGSGHPKGHQKVRLGGARGCGLPWGSPPKRQHRADPAQTRAKSFPALGGDPSGGSSAPNPNPLPHPKTSPSSGSGASGCPRKLVGLGLRHPTSISVPSAVPCCHVSRKRGAGGGRAGGAGRDAEGGGGWGHCFAPPPAHRPRALRQSVVSRVASLALVSSARGAVSTAYASTKESHPYVRSVCDVAEKGVRTLTAAAVSGAQPLLTKLEPQISTANEYACKGLDKLEEKLPILQQPTETVTLCAPPCSGDTRIEPWASCWDKPALHCPPPQVVAGTRELVSSTVTGAREAVSGAVGLARGAVQGSVERTRRALSTGISTVAGSRVGQLLATGADTVLEKSEELVEHYLPGTDEEPAAPVADSIAAASLEQQRRRQSCFVRVGSLSAKLRHRALRRSLGELQRARHSAQHALAQLHRVIELIEQGMDGSLRGARQHLHRMWLEWSQQDGVPMEDTQVFLGGWPCRGGLRDEGFGPCPPGAARSLPCRWRRGRWPCCGGSCSNCRPPAPASPPAPGGCRAACRTRPGTCGTAWRACTPPWRAPAPSTTCRTWCWRRAARR</sequence>
<comment type="subcellular location">
    <subcellularLocation>
        <location evidence="1">Lipid droplet</location>
    </subcellularLocation>
</comment>
<name>A0A8B9EDD6_ANSCY</name>
<evidence type="ECO:0008006" key="7">
    <source>
        <dbReference type="Google" id="ProtNLM"/>
    </source>
</evidence>
<comment type="similarity">
    <text evidence="2">Belongs to the perilipin family.</text>
</comment>
<proteinExistence type="inferred from homology"/>
<protein>
    <recommendedName>
        <fullName evidence="7">Perilipin</fullName>
    </recommendedName>
</protein>
<dbReference type="InterPro" id="IPR004279">
    <property type="entry name" value="Perilipin"/>
</dbReference>
<dbReference type="GO" id="GO:0010890">
    <property type="term" value="P:positive regulation of triglyceride storage"/>
    <property type="evidence" value="ECO:0007669"/>
    <property type="project" value="TreeGrafter"/>
</dbReference>
<keyword evidence="3" id="KW-0551">Lipid droplet</keyword>
<accession>A0A8B9EDD6</accession>
<dbReference type="AlphaFoldDB" id="A0A8B9EDD6"/>
<dbReference type="Gene3D" id="1.20.120.340">
    <property type="entry name" value="Flagellar protein FliS"/>
    <property type="match status" value="1"/>
</dbReference>
<dbReference type="GO" id="GO:0005829">
    <property type="term" value="C:cytosol"/>
    <property type="evidence" value="ECO:0007669"/>
    <property type="project" value="TreeGrafter"/>
</dbReference>
<evidence type="ECO:0000256" key="3">
    <source>
        <dbReference type="ARBA" id="ARBA00022677"/>
    </source>
</evidence>
<evidence type="ECO:0000313" key="6">
    <source>
        <dbReference type="Proteomes" id="UP000694521"/>
    </source>
</evidence>
<dbReference type="PANTHER" id="PTHR14024:SF11">
    <property type="entry name" value="PERILIPIN-3"/>
    <property type="match status" value="1"/>
</dbReference>
<evidence type="ECO:0000256" key="1">
    <source>
        <dbReference type="ARBA" id="ARBA00004502"/>
    </source>
</evidence>
<evidence type="ECO:0000256" key="4">
    <source>
        <dbReference type="SAM" id="MobiDB-lite"/>
    </source>
</evidence>
<dbReference type="Ensembl" id="ENSACDT00005022834.1">
    <property type="protein sequence ID" value="ENSACDP00005019073.1"/>
    <property type="gene ID" value="ENSACDG00005013852.1"/>
</dbReference>
<reference evidence="5" key="2">
    <citation type="submission" date="2025-09" db="UniProtKB">
        <authorList>
            <consortium name="Ensembl"/>
        </authorList>
    </citation>
    <scope>IDENTIFICATION</scope>
</reference>
<reference evidence="5" key="1">
    <citation type="submission" date="2025-08" db="UniProtKB">
        <authorList>
            <consortium name="Ensembl"/>
        </authorList>
    </citation>
    <scope>IDENTIFICATION</scope>
</reference>
<organism evidence="5 6">
    <name type="scientific">Anser cygnoides</name>
    <name type="common">Swan goose</name>
    <dbReference type="NCBI Taxonomy" id="8845"/>
    <lineage>
        <taxon>Eukaryota</taxon>
        <taxon>Metazoa</taxon>
        <taxon>Chordata</taxon>
        <taxon>Craniata</taxon>
        <taxon>Vertebrata</taxon>
        <taxon>Euteleostomi</taxon>
        <taxon>Archelosauria</taxon>
        <taxon>Archosauria</taxon>
        <taxon>Dinosauria</taxon>
        <taxon>Saurischia</taxon>
        <taxon>Theropoda</taxon>
        <taxon>Coelurosauria</taxon>
        <taxon>Aves</taxon>
        <taxon>Neognathae</taxon>
        <taxon>Galloanserae</taxon>
        <taxon>Anseriformes</taxon>
        <taxon>Anatidae</taxon>
        <taxon>Anserinae</taxon>
        <taxon>Anser</taxon>
    </lineage>
</organism>
<dbReference type="GO" id="GO:0019915">
    <property type="term" value="P:lipid storage"/>
    <property type="evidence" value="ECO:0007669"/>
    <property type="project" value="TreeGrafter"/>
</dbReference>
<dbReference type="Pfam" id="PF03036">
    <property type="entry name" value="Perilipin"/>
    <property type="match status" value="2"/>
</dbReference>
<feature type="compositionally biased region" description="Low complexity" evidence="4">
    <location>
        <begin position="95"/>
        <end position="108"/>
    </location>
</feature>
<dbReference type="Gene3D" id="3.30.720.170">
    <property type="entry name" value="Perilipin, alpha-beta domain"/>
    <property type="match status" value="1"/>
</dbReference>
<feature type="region of interest" description="Disordered" evidence="4">
    <location>
        <begin position="1"/>
        <end position="134"/>
    </location>
</feature>
<feature type="compositionally biased region" description="Pro residues" evidence="4">
    <location>
        <begin position="1"/>
        <end position="12"/>
    </location>
</feature>
<dbReference type="GO" id="GO:0005811">
    <property type="term" value="C:lipid droplet"/>
    <property type="evidence" value="ECO:0007669"/>
    <property type="project" value="UniProtKB-SubCell"/>
</dbReference>
<dbReference type="PANTHER" id="PTHR14024">
    <property type="entry name" value="PERILIPIN"/>
    <property type="match status" value="1"/>
</dbReference>
<dbReference type="SUPFAM" id="SSF109775">
    <property type="entry name" value="Mannose-6-phosphate receptor binding protein 1 (Tip47), C-terminal domain"/>
    <property type="match status" value="1"/>
</dbReference>
<dbReference type="Proteomes" id="UP000694521">
    <property type="component" value="Unplaced"/>
</dbReference>
<evidence type="ECO:0000313" key="5">
    <source>
        <dbReference type="Ensembl" id="ENSACDP00005019073.1"/>
    </source>
</evidence>